<dbReference type="AlphaFoldDB" id="A0A2A9NI98"/>
<keyword evidence="2" id="KW-1185">Reference proteome</keyword>
<accession>A0A2A9NI98</accession>
<dbReference type="STRING" id="703135.A0A2A9NI98"/>
<organism evidence="1 2">
    <name type="scientific">Amanita thiersii Skay4041</name>
    <dbReference type="NCBI Taxonomy" id="703135"/>
    <lineage>
        <taxon>Eukaryota</taxon>
        <taxon>Fungi</taxon>
        <taxon>Dikarya</taxon>
        <taxon>Basidiomycota</taxon>
        <taxon>Agaricomycotina</taxon>
        <taxon>Agaricomycetes</taxon>
        <taxon>Agaricomycetidae</taxon>
        <taxon>Agaricales</taxon>
        <taxon>Pluteineae</taxon>
        <taxon>Amanitaceae</taxon>
        <taxon>Amanita</taxon>
    </lineage>
</organism>
<reference evidence="1 2" key="1">
    <citation type="submission" date="2014-02" db="EMBL/GenBank/DDBJ databases">
        <title>Transposable element dynamics among asymbiotic and ectomycorrhizal Amanita fungi.</title>
        <authorList>
            <consortium name="DOE Joint Genome Institute"/>
            <person name="Hess J."/>
            <person name="Skrede I."/>
            <person name="Wolfe B."/>
            <person name="LaButti K."/>
            <person name="Ohm R.A."/>
            <person name="Grigoriev I.V."/>
            <person name="Pringle A."/>
        </authorList>
    </citation>
    <scope>NUCLEOTIDE SEQUENCE [LARGE SCALE GENOMIC DNA]</scope>
    <source>
        <strain evidence="1 2">SKay4041</strain>
    </source>
</reference>
<gene>
    <name evidence="1" type="ORF">AMATHDRAFT_6694</name>
</gene>
<name>A0A2A9NI98_9AGAR</name>
<dbReference type="EMBL" id="KZ302109">
    <property type="protein sequence ID" value="PFH47476.1"/>
    <property type="molecule type" value="Genomic_DNA"/>
</dbReference>
<protein>
    <submittedName>
        <fullName evidence="1">Uncharacterized protein</fullName>
    </submittedName>
</protein>
<dbReference type="OrthoDB" id="3191896at2759"/>
<evidence type="ECO:0000313" key="2">
    <source>
        <dbReference type="Proteomes" id="UP000242287"/>
    </source>
</evidence>
<dbReference type="Proteomes" id="UP000242287">
    <property type="component" value="Unassembled WGS sequence"/>
</dbReference>
<evidence type="ECO:0000313" key="1">
    <source>
        <dbReference type="EMBL" id="PFH47476.1"/>
    </source>
</evidence>
<proteinExistence type="predicted"/>
<sequence>MRTPLTPLTATDHPVPRTYMRMKVASTAESKTDGKQQADVAYIIRWTLWLSSGIGNWRFYVEGRAAEDGTSSGPNIQPSLGIQSSSPVTSTFCNLFTPKPCYPITRGASNSYTMSTTLPTTMMEDPMAPLERLFQQIEEERERLAEIEYQINATDSMEGLTEIAVDVSRSNSTRRRGGSVSVTCFGQLAPSHSRGGTHTPSSPSAIASRLPFYQAQLANASFDSYLSADKTDDENALEEETHITQVYEVSCRNSLSKAMSEFLPRRLSRSLSTQIVPSATKETSVVIGVSVEEATVEVTDGDSEELTRATVHAPNSTRNRTSRLTLSGSNVTRPAWVTKAKDITEKVRRRSKTLFSTSSAGPVVAS</sequence>